<comment type="caution">
    <text evidence="2">The sequence shown here is derived from an EMBL/GenBank/DDBJ whole genome shotgun (WGS) entry which is preliminary data.</text>
</comment>
<feature type="region of interest" description="Disordered" evidence="1">
    <location>
        <begin position="44"/>
        <end position="69"/>
    </location>
</feature>
<sequence>MRCEITFRDSISVVMADACLRHKILNIDDFSTWHSMNETCEEARKRKRAKRREEGLSSQISLSSTSTRNNSSLDYHLISISPPTTTIENFNKEHIHSDSDDEQRHLNQIQADSSTFPSSSQQSLVHSVSRHYMTRNTHSLASSNIDIPIRTKSSLVSTIYYCLKTNDEFSGTTRIQTILPSAKMNIKALNHSL</sequence>
<dbReference type="AlphaFoldDB" id="A0A818LL26"/>
<organism evidence="2 3">
    <name type="scientific">Rotaria sordida</name>
    <dbReference type="NCBI Taxonomy" id="392033"/>
    <lineage>
        <taxon>Eukaryota</taxon>
        <taxon>Metazoa</taxon>
        <taxon>Spiralia</taxon>
        <taxon>Gnathifera</taxon>
        <taxon>Rotifera</taxon>
        <taxon>Eurotatoria</taxon>
        <taxon>Bdelloidea</taxon>
        <taxon>Philodinida</taxon>
        <taxon>Philodinidae</taxon>
        <taxon>Rotaria</taxon>
    </lineage>
</organism>
<name>A0A818LL26_9BILA</name>
<evidence type="ECO:0000313" key="2">
    <source>
        <dbReference type="EMBL" id="CAF3574325.1"/>
    </source>
</evidence>
<reference evidence="2" key="1">
    <citation type="submission" date="2021-02" db="EMBL/GenBank/DDBJ databases">
        <authorList>
            <person name="Nowell W R."/>
        </authorList>
    </citation>
    <scope>NUCLEOTIDE SEQUENCE</scope>
</reference>
<protein>
    <submittedName>
        <fullName evidence="2">Uncharacterized protein</fullName>
    </submittedName>
</protein>
<dbReference type="EMBL" id="CAJOBD010000097">
    <property type="protein sequence ID" value="CAF3574325.1"/>
    <property type="molecule type" value="Genomic_DNA"/>
</dbReference>
<proteinExistence type="predicted"/>
<dbReference type="Proteomes" id="UP000663836">
    <property type="component" value="Unassembled WGS sequence"/>
</dbReference>
<evidence type="ECO:0000256" key="1">
    <source>
        <dbReference type="SAM" id="MobiDB-lite"/>
    </source>
</evidence>
<accession>A0A818LL26</accession>
<feature type="compositionally biased region" description="Low complexity" evidence="1">
    <location>
        <begin position="56"/>
        <end position="69"/>
    </location>
</feature>
<evidence type="ECO:0000313" key="3">
    <source>
        <dbReference type="Proteomes" id="UP000663836"/>
    </source>
</evidence>
<gene>
    <name evidence="2" type="ORF">JBS370_LOCUS2479</name>
</gene>